<comment type="caution">
    <text evidence="1">The sequence shown here is derived from an EMBL/GenBank/DDBJ whole genome shotgun (WGS) entry which is preliminary data.</text>
</comment>
<evidence type="ECO:0000313" key="1">
    <source>
        <dbReference type="EMBL" id="PVX29435.1"/>
    </source>
</evidence>
<protein>
    <submittedName>
        <fullName evidence="1">Uncharacterized protein</fullName>
    </submittedName>
</protein>
<dbReference type="RefSeq" id="WP_116468874.1">
    <property type="nucleotide sequence ID" value="NZ_QENQ01000001.1"/>
</dbReference>
<keyword evidence="2" id="KW-1185">Reference proteome</keyword>
<organism evidence="1 2">
    <name type="scientific">Sphingomonas pokkalii</name>
    <dbReference type="NCBI Taxonomy" id="2175090"/>
    <lineage>
        <taxon>Bacteria</taxon>
        <taxon>Pseudomonadati</taxon>
        <taxon>Pseudomonadota</taxon>
        <taxon>Alphaproteobacteria</taxon>
        <taxon>Sphingomonadales</taxon>
        <taxon>Sphingomonadaceae</taxon>
        <taxon>Sphingomonas</taxon>
    </lineage>
</organism>
<gene>
    <name evidence="1" type="ORF">DD559_09000</name>
</gene>
<accession>A0A2U0SDT5</accession>
<dbReference type="AlphaFoldDB" id="A0A2U0SDT5"/>
<sequence>MSAPQTLWDPAQVRLWLERRVKAARADQDVADRYGRDREDDYDKAAAEEWVCEQFRHSDAVEDQARLGEALKALLAKGDFYRAGVRNEQRFEREVKAYLRKLAKMAKTNTGFGKTLRYQ</sequence>
<dbReference type="OrthoDB" id="7584428at2"/>
<dbReference type="EMBL" id="QENQ01000001">
    <property type="protein sequence ID" value="PVX29435.1"/>
    <property type="molecule type" value="Genomic_DNA"/>
</dbReference>
<proteinExistence type="predicted"/>
<dbReference type="Proteomes" id="UP000245890">
    <property type="component" value="Unassembled WGS sequence"/>
</dbReference>
<evidence type="ECO:0000313" key="2">
    <source>
        <dbReference type="Proteomes" id="UP000245890"/>
    </source>
</evidence>
<name>A0A2U0SDT5_9SPHN</name>
<reference evidence="1 2" key="1">
    <citation type="submission" date="2018-05" db="EMBL/GenBank/DDBJ databases">
        <title>Description of Sphingomonas pokkalii sp nov, isolated from the rhizosphere of saline tolerant pokkali rice and its draft genome analysis.</title>
        <authorList>
            <person name="Menon R."/>
            <person name="Kumari S."/>
            <person name="Rameshkumar N."/>
        </authorList>
    </citation>
    <scope>NUCLEOTIDE SEQUENCE [LARGE SCALE GENOMIC DNA]</scope>
    <source>
        <strain evidence="1 2">L3B27</strain>
    </source>
</reference>